<dbReference type="InterPro" id="IPR012337">
    <property type="entry name" value="RNaseH-like_sf"/>
</dbReference>
<evidence type="ECO:0000313" key="2">
    <source>
        <dbReference type="EMBL" id="OAV89653.1"/>
    </source>
</evidence>
<gene>
    <name evidence="2" type="ORF">PTTG_28626</name>
</gene>
<organism evidence="2">
    <name type="scientific">Puccinia triticina (isolate 1-1 / race 1 (BBBD))</name>
    <name type="common">Brown leaf rust fungus</name>
    <dbReference type="NCBI Taxonomy" id="630390"/>
    <lineage>
        <taxon>Eukaryota</taxon>
        <taxon>Fungi</taxon>
        <taxon>Dikarya</taxon>
        <taxon>Basidiomycota</taxon>
        <taxon>Pucciniomycotina</taxon>
        <taxon>Pucciniomycetes</taxon>
        <taxon>Pucciniales</taxon>
        <taxon>Pucciniaceae</taxon>
        <taxon>Puccinia</taxon>
    </lineage>
</organism>
<reference evidence="3 4" key="3">
    <citation type="journal article" date="2017" name="G3 (Bethesda)">
        <title>Comparative analysis highlights variable genome content of wheat rusts and divergence of the mating loci.</title>
        <authorList>
            <person name="Cuomo C.A."/>
            <person name="Bakkeren G."/>
            <person name="Khalil H.B."/>
            <person name="Panwar V."/>
            <person name="Joly D."/>
            <person name="Linning R."/>
            <person name="Sakthikumar S."/>
            <person name="Song X."/>
            <person name="Adiconis X."/>
            <person name="Fan L."/>
            <person name="Goldberg J.M."/>
            <person name="Levin J.Z."/>
            <person name="Young S."/>
            <person name="Zeng Q."/>
            <person name="Anikster Y."/>
            <person name="Bruce M."/>
            <person name="Wang M."/>
            <person name="Yin C."/>
            <person name="McCallum B."/>
            <person name="Szabo L.J."/>
            <person name="Hulbert S."/>
            <person name="Chen X."/>
            <person name="Fellers J.P."/>
        </authorList>
    </citation>
    <scope>NUCLEOTIDE SEQUENCE</scope>
    <source>
        <strain evidence="3">isolate 1-1 / race 1 (BBBD)</strain>
        <strain evidence="4">Isolate 1-1 / race 1 (BBBD)</strain>
    </source>
</reference>
<evidence type="ECO:0000256" key="1">
    <source>
        <dbReference type="SAM" id="MobiDB-lite"/>
    </source>
</evidence>
<reference evidence="2" key="1">
    <citation type="submission" date="2009-11" db="EMBL/GenBank/DDBJ databases">
        <authorList>
            <consortium name="The Broad Institute Genome Sequencing Platform"/>
            <person name="Ward D."/>
            <person name="Feldgarden M."/>
            <person name="Earl A."/>
            <person name="Young S.K."/>
            <person name="Zeng Q."/>
            <person name="Koehrsen M."/>
            <person name="Alvarado L."/>
            <person name="Berlin A."/>
            <person name="Bochicchio J."/>
            <person name="Borenstein D."/>
            <person name="Chapman S.B."/>
            <person name="Chen Z."/>
            <person name="Engels R."/>
            <person name="Freedman E."/>
            <person name="Gellesch M."/>
            <person name="Goldberg J."/>
            <person name="Griggs A."/>
            <person name="Gujja S."/>
            <person name="Heilman E."/>
            <person name="Heiman D."/>
            <person name="Hepburn T."/>
            <person name="Howarth C."/>
            <person name="Jen D."/>
            <person name="Larson L."/>
            <person name="Lewis B."/>
            <person name="Mehta T."/>
            <person name="Park D."/>
            <person name="Pearson M."/>
            <person name="Roberts A."/>
            <person name="Saif S."/>
            <person name="Shea T."/>
            <person name="Shenoy N."/>
            <person name="Sisk P."/>
            <person name="Stolte C."/>
            <person name="Sykes S."/>
            <person name="Thomson T."/>
            <person name="Walk T."/>
            <person name="White J."/>
            <person name="Yandava C."/>
            <person name="Izard J."/>
            <person name="Baranova O.V."/>
            <person name="Blanton J.M."/>
            <person name="Tanner A.C."/>
            <person name="Dewhirst F.E."/>
            <person name="Haas B."/>
            <person name="Nusbaum C."/>
            <person name="Birren B."/>
        </authorList>
    </citation>
    <scope>NUCLEOTIDE SEQUENCE [LARGE SCALE GENOMIC DNA]</scope>
    <source>
        <strain evidence="2">1-1 BBBD Race 1</strain>
    </source>
</reference>
<sequence length="616" mass="69979">MAISAAYLSYHKPELSTHLDKKGQHMIAYPCKTCSTKIHRPTYDSSCSNLLKHAAGCLKKVRDVNSNQNPASLGVFGGHIDLEEVNQLCSIWCAEAARPFAALADKTHKAILHPMVVKHMPLAKIVSRLIHMLYTAVQDSYRDVLNKHVGAMYLGADAWQSPNVEKDGGKIELESMSLDFVLLTRSHTGEYLAETIRLVVKNFAVQDKICGIVANNASNNASMVVAMKKFKWPRFKGEPQWIRCFAHILNLIVQLILRHFKKLQNKHPEKLASTLGSDEESDYEDAENQIRRKGKGSICGEDDPDEGNPSDSEDSEAYIGEDGSDAELSMADIQDLSDEDKDNDIYTSVLCKESLNKFRAIAKLRKSPNSKALFIDLCEEMECTKPHNIVRDVQTRWNSTFSQLEGIIRCEKAMWVFYLRSSMYIEADDNVLASFIWQKDQKFGLPRRYHIGEVDVHLARDRVAILQIFYEQTVQISVSGSARLTHIIVFIDEITKHLANVIKGDGEKYPPVLRNACRLGLQLTNKYYTLTDCSPLYRIAMDQYFEIAGWEQNWIDEALRLTREMFNTFYKPPVESLPSSQSTKSSKDILHSSHWLPNWVSPQTIRSHYGYLLASF</sequence>
<dbReference type="GO" id="GO:0006357">
    <property type="term" value="P:regulation of transcription by RNA polymerase II"/>
    <property type="evidence" value="ECO:0007669"/>
    <property type="project" value="TreeGrafter"/>
</dbReference>
<reference evidence="3" key="4">
    <citation type="submission" date="2025-05" db="UniProtKB">
        <authorList>
            <consortium name="EnsemblFungi"/>
        </authorList>
    </citation>
    <scope>IDENTIFICATION</scope>
    <source>
        <strain evidence="3">isolate 1-1 / race 1 (BBBD)</strain>
    </source>
</reference>
<feature type="region of interest" description="Disordered" evidence="1">
    <location>
        <begin position="271"/>
        <end position="319"/>
    </location>
</feature>
<protein>
    <recommendedName>
        <fullName evidence="5">DUF659 domain-containing protein</fullName>
    </recommendedName>
</protein>
<name>A0A180GCK8_PUCT1</name>
<dbReference type="InterPro" id="IPR052717">
    <property type="entry name" value="Vacuolar_transposase_reg"/>
</dbReference>
<dbReference type="Proteomes" id="UP000005240">
    <property type="component" value="Unassembled WGS sequence"/>
</dbReference>
<dbReference type="PANTHER" id="PTHR46169">
    <property type="entry name" value="DNA REPLICATION-RELATED ELEMENT FACTOR, ISOFORM A"/>
    <property type="match status" value="1"/>
</dbReference>
<accession>A0A180GCK8</accession>
<proteinExistence type="predicted"/>
<evidence type="ECO:0000313" key="4">
    <source>
        <dbReference type="Proteomes" id="UP000005240"/>
    </source>
</evidence>
<dbReference type="OrthoDB" id="3359487at2759"/>
<feature type="compositionally biased region" description="Acidic residues" evidence="1">
    <location>
        <begin position="300"/>
        <end position="316"/>
    </location>
</feature>
<feature type="compositionally biased region" description="Acidic residues" evidence="1">
    <location>
        <begin position="277"/>
        <end position="287"/>
    </location>
</feature>
<dbReference type="AlphaFoldDB" id="A0A180GCK8"/>
<dbReference type="GO" id="GO:0005634">
    <property type="term" value="C:nucleus"/>
    <property type="evidence" value="ECO:0007669"/>
    <property type="project" value="TreeGrafter"/>
</dbReference>
<dbReference type="PANTHER" id="PTHR46169:SF15">
    <property type="entry name" value="INNER CENTROMERE PROTEIN A-LIKE ISOFORM X1-RELATED"/>
    <property type="match status" value="1"/>
</dbReference>
<dbReference type="SUPFAM" id="SSF53098">
    <property type="entry name" value="Ribonuclease H-like"/>
    <property type="match status" value="1"/>
</dbReference>
<reference evidence="2" key="2">
    <citation type="submission" date="2016-05" db="EMBL/GenBank/DDBJ databases">
        <title>Comparative analysis highlights variable genome content of wheat rusts and divergence of the mating loci.</title>
        <authorList>
            <person name="Cuomo C.A."/>
            <person name="Bakkeren G."/>
            <person name="Szabo L."/>
            <person name="Khalil H."/>
            <person name="Joly D."/>
            <person name="Goldberg J."/>
            <person name="Young S."/>
            <person name="Zeng Q."/>
            <person name="Fellers J."/>
        </authorList>
    </citation>
    <scope>NUCLEOTIDE SEQUENCE [LARGE SCALE GENOMIC DNA]</scope>
    <source>
        <strain evidence="2">1-1 BBBD Race 1</strain>
    </source>
</reference>
<dbReference type="EnsemblFungi" id="PTTG_28626-t43_1">
    <property type="protein sequence ID" value="PTTG_28626-t43_1-p1"/>
    <property type="gene ID" value="PTTG_28626"/>
</dbReference>
<dbReference type="EMBL" id="ADAS02000122">
    <property type="protein sequence ID" value="OAV89653.1"/>
    <property type="molecule type" value="Genomic_DNA"/>
</dbReference>
<evidence type="ECO:0008006" key="5">
    <source>
        <dbReference type="Google" id="ProtNLM"/>
    </source>
</evidence>
<dbReference type="VEuPathDB" id="FungiDB:PTTG_28626"/>
<evidence type="ECO:0000313" key="3">
    <source>
        <dbReference type="EnsemblFungi" id="PTTG_28626-t43_1-p1"/>
    </source>
</evidence>
<keyword evidence="4" id="KW-1185">Reference proteome</keyword>